<evidence type="ECO:0008006" key="3">
    <source>
        <dbReference type="Google" id="ProtNLM"/>
    </source>
</evidence>
<reference evidence="1" key="1">
    <citation type="submission" date="2021-08" db="EMBL/GenBank/DDBJ databases">
        <authorList>
            <person name="Nwanade C."/>
            <person name="Wang M."/>
            <person name="Masoudi A."/>
            <person name="Yu Z."/>
            <person name="Liu J."/>
        </authorList>
    </citation>
    <scope>NUCLEOTIDE SEQUENCE</scope>
    <source>
        <strain evidence="1">S141</strain>
    </source>
</reference>
<sequence length="134" mass="14314">MRRDVRAAIEGGAGFAGITVLVSWAQSVDAETLPVLGVFTPRERSRKASSTDVLRDTDVAVQLRRAGGDELEDLLDDDSALIEALVLPVLAAHGAGDHQLELTDIEISGEGARRIGKLNMTFRAARFTSEGSPE</sequence>
<accession>A0ABY5X0E7</accession>
<dbReference type="RefSeq" id="WP_260003793.1">
    <property type="nucleotide sequence ID" value="NZ_CP081078.1"/>
</dbReference>
<evidence type="ECO:0000313" key="1">
    <source>
        <dbReference type="EMBL" id="UWQ59964.1"/>
    </source>
</evidence>
<dbReference type="EMBL" id="CP081078">
    <property type="protein sequence ID" value="UWQ59964.1"/>
    <property type="molecule type" value="Genomic_DNA"/>
</dbReference>
<keyword evidence="2" id="KW-1185">Reference proteome</keyword>
<evidence type="ECO:0000313" key="2">
    <source>
        <dbReference type="Proteomes" id="UP001058184"/>
    </source>
</evidence>
<gene>
    <name evidence="1" type="ORF">K3722_07490</name>
</gene>
<dbReference type="Proteomes" id="UP001058184">
    <property type="component" value="Chromosome"/>
</dbReference>
<proteinExistence type="predicted"/>
<organism evidence="1 2">
    <name type="scientific">Leisingera caerulea</name>
    <name type="common">Phaeobacter caeruleus</name>
    <dbReference type="NCBI Taxonomy" id="506591"/>
    <lineage>
        <taxon>Bacteria</taxon>
        <taxon>Pseudomonadati</taxon>
        <taxon>Pseudomonadota</taxon>
        <taxon>Alphaproteobacteria</taxon>
        <taxon>Rhodobacterales</taxon>
        <taxon>Roseobacteraceae</taxon>
        <taxon>Leisingera</taxon>
    </lineage>
</organism>
<protein>
    <recommendedName>
        <fullName evidence="3">Tail terminator</fullName>
    </recommendedName>
</protein>
<name>A0ABY5X0E7_LEICA</name>